<dbReference type="SUPFAM" id="SSF52499">
    <property type="entry name" value="Isochorismatase-like hydrolases"/>
    <property type="match status" value="1"/>
</dbReference>
<dbReference type="RefSeq" id="WP_229933641.1">
    <property type="nucleotide sequence ID" value="NZ_CAJHOF010000028.1"/>
</dbReference>
<feature type="domain" description="Isochorismatase-like" evidence="1">
    <location>
        <begin position="28"/>
        <end position="194"/>
    </location>
</feature>
<name>A0ABN7KCI6_9BACT</name>
<protein>
    <recommendedName>
        <fullName evidence="1">Isochorismatase-like domain-containing protein</fullName>
    </recommendedName>
</protein>
<dbReference type="CDD" id="cd00431">
    <property type="entry name" value="cysteine_hydrolases"/>
    <property type="match status" value="1"/>
</dbReference>
<dbReference type="Gene3D" id="3.40.50.850">
    <property type="entry name" value="Isochorismatase-like"/>
    <property type="match status" value="1"/>
</dbReference>
<dbReference type="InterPro" id="IPR044717">
    <property type="entry name" value="NIC1"/>
</dbReference>
<dbReference type="PANTHER" id="PTHR47297">
    <property type="match status" value="1"/>
</dbReference>
<dbReference type="Pfam" id="PF00857">
    <property type="entry name" value="Isochorismatase"/>
    <property type="match status" value="1"/>
</dbReference>
<dbReference type="InterPro" id="IPR000868">
    <property type="entry name" value="Isochorismatase-like_dom"/>
</dbReference>
<dbReference type="EMBL" id="CAJHOF010000028">
    <property type="protein sequence ID" value="CAD7289787.1"/>
    <property type="molecule type" value="Genomic_DNA"/>
</dbReference>
<dbReference type="Proteomes" id="UP000789803">
    <property type="component" value="Unassembled WGS sequence"/>
</dbReference>
<evidence type="ECO:0000259" key="1">
    <source>
        <dbReference type="Pfam" id="PF00857"/>
    </source>
</evidence>
<comment type="caution">
    <text evidence="2">The sequence shown here is derived from an EMBL/GenBank/DDBJ whole genome shotgun (WGS) entry which is preliminary data.</text>
</comment>
<gene>
    <name evidence="2" type="ORF">LMG7974_01870</name>
</gene>
<dbReference type="PANTHER" id="PTHR47297:SF2">
    <property type="entry name" value="OS02G0606800 PROTEIN"/>
    <property type="match status" value="1"/>
</dbReference>
<keyword evidence="3" id="KW-1185">Reference proteome</keyword>
<proteinExistence type="predicted"/>
<dbReference type="InterPro" id="IPR036380">
    <property type="entry name" value="Isochorismatase-like_sf"/>
</dbReference>
<organism evidence="2 3">
    <name type="scientific">Campylobacter majalis</name>
    <dbReference type="NCBI Taxonomy" id="2790656"/>
    <lineage>
        <taxon>Bacteria</taxon>
        <taxon>Pseudomonadati</taxon>
        <taxon>Campylobacterota</taxon>
        <taxon>Epsilonproteobacteria</taxon>
        <taxon>Campylobacterales</taxon>
        <taxon>Campylobacteraceae</taxon>
        <taxon>Campylobacter</taxon>
    </lineage>
</organism>
<evidence type="ECO:0000313" key="3">
    <source>
        <dbReference type="Proteomes" id="UP000789803"/>
    </source>
</evidence>
<sequence length="217" mass="24700">MSAIVSDYNSWQDKLMPMSLSDLDPKSTAIISVDMINGFCRHGRLSSINYDKIGIKVARLFRIAKLLDFKHLLLVQDRHDENSTEFMTFGVHCLVDSDEAQTIDEIKNLPFYSEMKVFYKNSLSIGYNDEFIKFLKDNPSIDTFIVVGVCTDLCIYNMISYLALSANEKNIKRHIIVPHELVGTYDAPLHDASFCQNFFLHHASVAFGAEICSKIIE</sequence>
<accession>A0ABN7KCI6</accession>
<reference evidence="2 3" key="1">
    <citation type="submission" date="2020-11" db="EMBL/GenBank/DDBJ databases">
        <authorList>
            <person name="Peeters C."/>
        </authorList>
    </citation>
    <scope>NUCLEOTIDE SEQUENCE [LARGE SCALE GENOMIC DNA]</scope>
    <source>
        <strain evidence="2 3">LMG 7974</strain>
    </source>
</reference>
<evidence type="ECO:0000313" key="2">
    <source>
        <dbReference type="EMBL" id="CAD7289787.1"/>
    </source>
</evidence>